<accession>A0A835CYB8</accession>
<dbReference type="Proteomes" id="UP000639338">
    <property type="component" value="Unassembled WGS sequence"/>
</dbReference>
<dbReference type="EMBL" id="JACMRX010000001">
    <property type="protein sequence ID" value="KAF7998343.1"/>
    <property type="molecule type" value="Genomic_DNA"/>
</dbReference>
<keyword evidence="3" id="KW-1185">Reference proteome</keyword>
<dbReference type="PANTHER" id="PTHR13318">
    <property type="entry name" value="PARTNER OF PAIRED, ISOFORM B-RELATED"/>
    <property type="match status" value="1"/>
</dbReference>
<name>A0A835CYB8_APHGI</name>
<evidence type="ECO:0000256" key="1">
    <source>
        <dbReference type="ARBA" id="ARBA00022786"/>
    </source>
</evidence>
<dbReference type="SMART" id="SM00367">
    <property type="entry name" value="LRR_CC"/>
    <property type="match status" value="3"/>
</dbReference>
<protein>
    <submittedName>
        <fullName evidence="2">Uncharacterized protein</fullName>
    </submittedName>
</protein>
<sequence length="430" mass="49879">MGKRKAKNNNATKNKEIIVKKSCLKNRETPKVEPDEESTGQAVIEILSDDNLAKIFSYLPIKKRLDIEKVSLRWRDVSQQSWHDIKELDFSKSIDNELLRSLKKQKDIEKILERCGFYLTYINLSKLCNSSILQIIRQHCNNLTRIELDLCKYSDTHFINAFTNMDKLKYIKIKNTYGQYLFRCLTSLSDGIEEIHLGMLPSRNCPGYLYNPLPKNSLTRFNSLRCLSINSHELDQNEIKIISQKQTLINLNLAFCKLNKEYICLISDLVNLEHLDLRGVDAVYDVFLRSITWQCKSLKYLDISLCTSVTDIGLNELSTLNCLEELLVNDMRRNVTDYPFEHFRQLKKLDCRNCKYIGDAGIIELIKNSINLEELNITRTSVTSETLVSASSSTQMRNNNVVLNIFVDSWVLDDFDPNENSSQYLRIKKI</sequence>
<evidence type="ECO:0000313" key="2">
    <source>
        <dbReference type="EMBL" id="KAF7998343.1"/>
    </source>
</evidence>
<gene>
    <name evidence="2" type="ORF">HCN44_009741</name>
</gene>
<dbReference type="GO" id="GO:0019005">
    <property type="term" value="C:SCF ubiquitin ligase complex"/>
    <property type="evidence" value="ECO:0007669"/>
    <property type="project" value="TreeGrafter"/>
</dbReference>
<dbReference type="SUPFAM" id="SSF52047">
    <property type="entry name" value="RNI-like"/>
    <property type="match status" value="1"/>
</dbReference>
<dbReference type="InterPro" id="IPR032675">
    <property type="entry name" value="LRR_dom_sf"/>
</dbReference>
<dbReference type="InterPro" id="IPR036047">
    <property type="entry name" value="F-box-like_dom_sf"/>
</dbReference>
<keyword evidence="1" id="KW-0833">Ubl conjugation pathway</keyword>
<reference evidence="2 3" key="1">
    <citation type="submission" date="2020-08" db="EMBL/GenBank/DDBJ databases">
        <title>Aphidius gifuensis genome sequencing and assembly.</title>
        <authorList>
            <person name="Du Z."/>
        </authorList>
    </citation>
    <scope>NUCLEOTIDE SEQUENCE [LARGE SCALE GENOMIC DNA]</scope>
    <source>
        <strain evidence="2">YNYX2018</strain>
        <tissue evidence="2">Adults</tissue>
    </source>
</reference>
<comment type="caution">
    <text evidence="2">The sequence shown here is derived from an EMBL/GenBank/DDBJ whole genome shotgun (WGS) entry which is preliminary data.</text>
</comment>
<dbReference type="OrthoDB" id="7689274at2759"/>
<dbReference type="Gene3D" id="3.80.10.10">
    <property type="entry name" value="Ribonuclease Inhibitor"/>
    <property type="match status" value="3"/>
</dbReference>
<dbReference type="AlphaFoldDB" id="A0A835CYB8"/>
<dbReference type="InterPro" id="IPR006553">
    <property type="entry name" value="Leu-rich_rpt_Cys-con_subtyp"/>
</dbReference>
<dbReference type="GO" id="GO:0031146">
    <property type="term" value="P:SCF-dependent proteasomal ubiquitin-dependent protein catabolic process"/>
    <property type="evidence" value="ECO:0007669"/>
    <property type="project" value="TreeGrafter"/>
</dbReference>
<evidence type="ECO:0000313" key="3">
    <source>
        <dbReference type="Proteomes" id="UP000639338"/>
    </source>
</evidence>
<proteinExistence type="predicted"/>
<dbReference type="SUPFAM" id="SSF81383">
    <property type="entry name" value="F-box domain"/>
    <property type="match status" value="1"/>
</dbReference>
<organism evidence="2 3">
    <name type="scientific">Aphidius gifuensis</name>
    <name type="common">Parasitoid wasp</name>
    <dbReference type="NCBI Taxonomy" id="684658"/>
    <lineage>
        <taxon>Eukaryota</taxon>
        <taxon>Metazoa</taxon>
        <taxon>Ecdysozoa</taxon>
        <taxon>Arthropoda</taxon>
        <taxon>Hexapoda</taxon>
        <taxon>Insecta</taxon>
        <taxon>Pterygota</taxon>
        <taxon>Neoptera</taxon>
        <taxon>Endopterygota</taxon>
        <taxon>Hymenoptera</taxon>
        <taxon>Apocrita</taxon>
        <taxon>Ichneumonoidea</taxon>
        <taxon>Braconidae</taxon>
        <taxon>Aphidiinae</taxon>
        <taxon>Aphidius</taxon>
    </lineage>
</organism>